<sequence length="469" mass="52848">MKQDAKAQLAKRQLPPQVYMIPGPQEPLPGRSHPSDYWPVFPFQNQFSGGLDLDPSISRHIGGDLNVAIPSYGMMDIWGRFFNRIHDTTTKFGYLNHPVNMMDLEKEDFVELMSNPSTHWNRAGQPTIPLGKLAKTHEPLNCKAPLCNPYTMTFGLGIEHDWGGSDGVEGDIDVPFPLSKGVAYRMPFSGKIYYDRDNLTVTYGHNINQIDPFHSLFDYQNHRNPAIAIPRELPLQNLDRRKRQVQVEIINNESKSVPVHPETAAKGQIDAIVRHLHDPQPIPSSHNKVAPLAKAPPAPAPIPLPEGAHDATESIQNFYSIGKDTASEDRKYKPSPLIEDRRFNVIPKVALTGEMSDVDAMIKKLYPNGFLSPSLGRNFDQEDLMRKLLAEMSQQPVQPMLNPYLKLKMGPNLIEQVLEQQVQTNALLEEEINSRLRQLNLGPLNLKSPITHPQAPPPLPILPIHRFFF</sequence>
<proteinExistence type="predicted"/>
<dbReference type="Proteomes" id="UP000887575">
    <property type="component" value="Unassembled WGS sequence"/>
</dbReference>
<dbReference type="PANTHER" id="PTHR36520:SF2">
    <property type="entry name" value="CONSERVED SECRETED PROTEIN"/>
    <property type="match status" value="1"/>
</dbReference>
<dbReference type="PANTHER" id="PTHR36520">
    <property type="entry name" value="PROTEIN CBG13000-RELATED"/>
    <property type="match status" value="1"/>
</dbReference>
<dbReference type="AlphaFoldDB" id="A0AAF3F8Y4"/>
<name>A0AAF3F8Y4_9BILA</name>
<accession>A0AAF3F8Y4</accession>
<organism evidence="1 3">
    <name type="scientific">Mesorhabditis belari</name>
    <dbReference type="NCBI Taxonomy" id="2138241"/>
    <lineage>
        <taxon>Eukaryota</taxon>
        <taxon>Metazoa</taxon>
        <taxon>Ecdysozoa</taxon>
        <taxon>Nematoda</taxon>
        <taxon>Chromadorea</taxon>
        <taxon>Rhabditida</taxon>
        <taxon>Rhabditina</taxon>
        <taxon>Rhabditomorpha</taxon>
        <taxon>Rhabditoidea</taxon>
        <taxon>Rhabditidae</taxon>
        <taxon>Mesorhabditinae</taxon>
        <taxon>Mesorhabditis</taxon>
    </lineage>
</organism>
<evidence type="ECO:0000313" key="1">
    <source>
        <dbReference type="Proteomes" id="UP000887575"/>
    </source>
</evidence>
<evidence type="ECO:0000313" key="2">
    <source>
        <dbReference type="WBParaSite" id="MBELARI_LOCUS17013"/>
    </source>
</evidence>
<dbReference type="WBParaSite" id="MBELARI_LOCUS337">
    <property type="protein sequence ID" value="MBELARI_LOCUS337"/>
    <property type="gene ID" value="MBELARI_LOCUS337"/>
</dbReference>
<keyword evidence="1" id="KW-1185">Reference proteome</keyword>
<evidence type="ECO:0000313" key="3">
    <source>
        <dbReference type="WBParaSite" id="MBELARI_LOCUS337"/>
    </source>
</evidence>
<protein>
    <submittedName>
        <fullName evidence="2 3">Uncharacterized protein</fullName>
    </submittedName>
</protein>
<dbReference type="WBParaSite" id="MBELARI_LOCUS17013">
    <property type="protein sequence ID" value="MBELARI_LOCUS17013"/>
    <property type="gene ID" value="MBELARI_LOCUS17013"/>
</dbReference>
<reference evidence="2 3" key="1">
    <citation type="submission" date="2024-02" db="UniProtKB">
        <authorList>
            <consortium name="WormBaseParasite"/>
        </authorList>
    </citation>
    <scope>IDENTIFICATION</scope>
</reference>